<dbReference type="Proteomes" id="UP001209317">
    <property type="component" value="Unassembled WGS sequence"/>
</dbReference>
<evidence type="ECO:0000313" key="3">
    <source>
        <dbReference type="Proteomes" id="UP001209317"/>
    </source>
</evidence>
<protein>
    <submittedName>
        <fullName evidence="2">Uncharacterized protein</fullName>
    </submittedName>
</protein>
<accession>A0AAE3IPA8</accession>
<dbReference type="EMBL" id="JAOTPL010000012">
    <property type="protein sequence ID" value="MCU7694671.1"/>
    <property type="molecule type" value="Genomic_DNA"/>
</dbReference>
<proteinExistence type="predicted"/>
<keyword evidence="1" id="KW-0732">Signal</keyword>
<evidence type="ECO:0000256" key="1">
    <source>
        <dbReference type="SAM" id="SignalP"/>
    </source>
</evidence>
<dbReference type="AlphaFoldDB" id="A0AAE3IPA8"/>
<feature type="signal peptide" evidence="1">
    <location>
        <begin position="1"/>
        <end position="19"/>
    </location>
</feature>
<dbReference type="RefSeq" id="WP_263038157.1">
    <property type="nucleotide sequence ID" value="NZ_JAOTPL010000012.1"/>
</dbReference>
<gene>
    <name evidence="2" type="ORF">OD355_09105</name>
</gene>
<name>A0AAE3IPA8_9BACT</name>
<organism evidence="2 3">
    <name type="scientific">Haoranjiania flava</name>
    <dbReference type="NCBI Taxonomy" id="1856322"/>
    <lineage>
        <taxon>Bacteria</taxon>
        <taxon>Pseudomonadati</taxon>
        <taxon>Bacteroidota</taxon>
        <taxon>Chitinophagia</taxon>
        <taxon>Chitinophagales</taxon>
        <taxon>Chitinophagaceae</taxon>
        <taxon>Haoranjiania</taxon>
    </lineage>
</organism>
<comment type="caution">
    <text evidence="2">The sequence shown here is derived from an EMBL/GenBank/DDBJ whole genome shotgun (WGS) entry which is preliminary data.</text>
</comment>
<sequence>MKKVLFTITLLASGIGVFAQKFNDNEMNKLQLLVLSQNKLEDGKTAVDKFAADPANASNQALDMARLLTYGRLYLDSALHAKYPNAGDVAYGIFKNYQNQFGADTAKFNKLLNDHNRIGLDGVSNIYVRSFNLALREFNSQNYTGALKHFRTAEEISEFLLRNGFSQNPDRNAVDTATVLYAGFAAQNASVNNPALADSAAYYYTKLLNRNIITPEMAPAYQFMLERAIKNKDKASVEKWLPLAKKTFPDYAALWSKLEMDNMSAGAALTDLLAKFNEADAAGTLDENGYLNFAETLSGKGSDSAAIDQMIALKSAGAKAYGKLFEKTKDPLYGLNAAIVNYQIYQHLEDEFRANAGQGAALKAKRDEILKQQHAIVEKSIEWYQKAIPVLEGKTDRDRRETSYLRNAYRNMTNLFEWKASKARGVQPQLVDKYEAEFNKYNKLFDSLSK</sequence>
<reference evidence="2" key="1">
    <citation type="submission" date="2022-10" db="EMBL/GenBank/DDBJ databases">
        <authorList>
            <person name="Kim H.S."/>
            <person name="Kim J.-S."/>
            <person name="Suh M.K."/>
            <person name="Eom M.K."/>
            <person name="Lee J.-S."/>
        </authorList>
    </citation>
    <scope>NUCLEOTIDE SEQUENCE</scope>
    <source>
        <strain evidence="2">LIP-5</strain>
    </source>
</reference>
<evidence type="ECO:0000313" key="2">
    <source>
        <dbReference type="EMBL" id="MCU7694671.1"/>
    </source>
</evidence>
<feature type="chain" id="PRO_5042135913" evidence="1">
    <location>
        <begin position="20"/>
        <end position="450"/>
    </location>
</feature>
<keyword evidence="3" id="KW-1185">Reference proteome</keyword>